<dbReference type="InterPro" id="IPR046863">
    <property type="entry name" value="MbnP-like_dom"/>
</dbReference>
<organism evidence="3 4">
    <name type="scientific">Flavobacterium ichthyis</name>
    <dbReference type="NCBI Taxonomy" id="2698827"/>
    <lineage>
        <taxon>Bacteria</taxon>
        <taxon>Pseudomonadati</taxon>
        <taxon>Bacteroidota</taxon>
        <taxon>Flavobacteriia</taxon>
        <taxon>Flavobacteriales</taxon>
        <taxon>Flavobacteriaceae</taxon>
        <taxon>Flavobacterium</taxon>
    </lineage>
</organism>
<dbReference type="Proteomes" id="UP000798602">
    <property type="component" value="Unassembled WGS sequence"/>
</dbReference>
<sequence length="275" mass="30179">MKSIFHKLLLACATLPFFTSCSSDDNNNNNPIEGTTGDVELFFDNGVNGDALILGNSYTNSNGETLKINRFNYIVSNIVLVKADGTEFVYPKAESYFVISEETGAFTADLTNVPAGDYTQIKFGIGVDQQRYLEGETAQQEFWNHASANNMVWTWSTGYRFINFEGKFTSTSVTGEKNFQIHQGSNSSTDNYRTVTLNLPTSARVREGEMPNVHIIADANKILDGETKIVLGQNLNPAGTNASIMGGNNLITVAANSLQMFRVDHVHNGSGNHHE</sequence>
<gene>
    <name evidence="3" type="ORF">GV828_00620</name>
</gene>
<dbReference type="PROSITE" id="PS51257">
    <property type="entry name" value="PROKAR_LIPOPROTEIN"/>
    <property type="match status" value="1"/>
</dbReference>
<comment type="caution">
    <text evidence="3">The sequence shown here is derived from an EMBL/GenBank/DDBJ whole genome shotgun (WGS) entry which is preliminary data.</text>
</comment>
<protein>
    <recommendedName>
        <fullName evidence="2">Copper-binding protein MbnP-like domain-containing protein</fullName>
    </recommendedName>
</protein>
<evidence type="ECO:0000313" key="3">
    <source>
        <dbReference type="EMBL" id="NBL63696.1"/>
    </source>
</evidence>
<evidence type="ECO:0000259" key="2">
    <source>
        <dbReference type="Pfam" id="PF20243"/>
    </source>
</evidence>
<proteinExistence type="predicted"/>
<dbReference type="RefSeq" id="WP_166535533.1">
    <property type="nucleotide sequence ID" value="NZ_JAABLM010000001.1"/>
</dbReference>
<reference evidence="4" key="1">
    <citation type="submission" date="2020-01" db="EMBL/GenBank/DDBJ databases">
        <title>Sphingomonas sp. strain CSW-10.</title>
        <authorList>
            <person name="Chen W.-M."/>
        </authorList>
    </citation>
    <scope>NUCLEOTIDE SEQUENCE [LARGE SCALE GENOMIC DNA]</scope>
    <source>
        <strain evidence="4">NST-5</strain>
    </source>
</reference>
<feature type="signal peptide" evidence="1">
    <location>
        <begin position="1"/>
        <end position="23"/>
    </location>
</feature>
<dbReference type="Pfam" id="PF20243">
    <property type="entry name" value="MbnP"/>
    <property type="match status" value="1"/>
</dbReference>
<feature type="domain" description="Copper-binding protein MbnP-like" evidence="2">
    <location>
        <begin position="36"/>
        <end position="229"/>
    </location>
</feature>
<evidence type="ECO:0000313" key="4">
    <source>
        <dbReference type="Proteomes" id="UP000798602"/>
    </source>
</evidence>
<evidence type="ECO:0000256" key="1">
    <source>
        <dbReference type="SAM" id="SignalP"/>
    </source>
</evidence>
<name>A0ABW9Z4D0_9FLAO</name>
<keyword evidence="1" id="KW-0732">Signal</keyword>
<feature type="chain" id="PRO_5046875335" description="Copper-binding protein MbnP-like domain-containing protein" evidence="1">
    <location>
        <begin position="24"/>
        <end position="275"/>
    </location>
</feature>
<accession>A0ABW9Z4D0</accession>
<dbReference type="EMBL" id="JAABLM010000001">
    <property type="protein sequence ID" value="NBL63696.1"/>
    <property type="molecule type" value="Genomic_DNA"/>
</dbReference>
<keyword evidence="4" id="KW-1185">Reference proteome</keyword>